<sequence>MGRYFGIGNLTHKQIVSNYWKADEFCDCHSVMHRYHWNIGDLIYSSSYCDYYEFEHDENTNTMKAVNKFDDATARLNNSVNKKRKNNDDNSKQIYLGYNGAHYDQDKIYENVRNNTNIVDITSDHAPIWDGNKCVVCEYVFDEKYIDMDNKNFDPTFCMN</sequence>
<evidence type="ECO:0000313" key="1">
    <source>
        <dbReference type="EMBL" id="QKU35715.1"/>
    </source>
</evidence>
<dbReference type="EMBL" id="KY523104">
    <property type="protein sequence ID" value="QKU35715.1"/>
    <property type="molecule type" value="Genomic_DNA"/>
</dbReference>
<name>A0A6N1NN32_9VIRU</name>
<accession>A0A6N1NN32</accession>
<proteinExistence type="predicted"/>
<reference evidence="1" key="1">
    <citation type="submission" date="2017-01" db="EMBL/GenBank/DDBJ databases">
        <authorList>
            <person name="Assis F.L."/>
            <person name="Abrahao J.S."/>
            <person name="Silva L."/>
            <person name="Khalil J.B."/>
            <person name="Rodrigues R."/>
            <person name="Silva L.S."/>
            <person name="Arantes T."/>
            <person name="Boratto P."/>
            <person name="Andrade M."/>
            <person name="Kroon E.G."/>
            <person name="Ribeiro B."/>
            <person name="Bergier I."/>
            <person name="Seligmann H."/>
            <person name="Ghigo E."/>
            <person name="Colson P."/>
            <person name="Levasseur A."/>
            <person name="Raoult D."/>
            <person name="Scola B.L."/>
        </authorList>
    </citation>
    <scope>NUCLEOTIDE SEQUENCE</scope>
    <source>
        <strain evidence="1">Soda lake</strain>
    </source>
</reference>
<reference evidence="1" key="2">
    <citation type="journal article" date="2018" name="Nat. Commun.">
        <title>Tailed giant Tupanvirus possesses the most complete translational apparatus of the known virosphere.</title>
        <authorList>
            <person name="Abrahao J."/>
            <person name="Silva L."/>
            <person name="Silva L.S."/>
            <person name="Khalil J.Y.B."/>
            <person name="Rodrigues R."/>
            <person name="Arantes T."/>
            <person name="Assis F."/>
            <person name="Boratto P."/>
            <person name="Andrade M."/>
            <person name="Kroon E.G."/>
            <person name="Ribeiro B."/>
            <person name="Bergier I."/>
            <person name="Seligmann H."/>
            <person name="Ghigo E."/>
            <person name="Colson P."/>
            <person name="Levasseur A."/>
            <person name="Kroemer G."/>
            <person name="Raoult D."/>
            <person name="La Scola B."/>
        </authorList>
    </citation>
    <scope>NUCLEOTIDE SEQUENCE [LARGE SCALE GENOMIC DNA]</scope>
    <source>
        <strain evidence="1">Soda lake</strain>
    </source>
</reference>
<dbReference type="GeneID" id="80519158"/>
<dbReference type="RefSeq" id="YP_010782394.1">
    <property type="nucleotide sequence ID" value="NC_075039.1"/>
</dbReference>
<dbReference type="KEGG" id="vg:80519158"/>
<protein>
    <submittedName>
        <fullName evidence="1">Uncharacterized protein</fullName>
    </submittedName>
</protein>
<organism evidence="1">
    <name type="scientific">Tupanvirus soda lake</name>
    <dbReference type="NCBI Taxonomy" id="2126985"/>
    <lineage>
        <taxon>Viruses</taxon>
        <taxon>Varidnaviria</taxon>
        <taxon>Bamfordvirae</taxon>
        <taxon>Nucleocytoviricota</taxon>
        <taxon>Megaviricetes</taxon>
        <taxon>Imitervirales</taxon>
        <taxon>Mimiviridae</taxon>
        <taxon>Megamimivirinae</taxon>
        <taxon>Tupanvirus</taxon>
        <taxon>Tupanvirus salinum</taxon>
    </lineage>
</organism>